<dbReference type="InterPro" id="IPR002347">
    <property type="entry name" value="SDR_fam"/>
</dbReference>
<accession>A0AAV7EE85</accession>
<dbReference type="SUPFAM" id="SSF51735">
    <property type="entry name" value="NAD(P)-binding Rossmann-fold domains"/>
    <property type="match status" value="1"/>
</dbReference>
<comment type="similarity">
    <text evidence="1">Belongs to the short-chain dehydrogenases/reductases (SDR) family.</text>
</comment>
<sequence>MREQLSDFNQITEERLQEQLDQFLKDFKDGLLEEHGWPTTTSAYRVSKIALNAYTRILAKKFPNFCVNCVHPGYVKTDMNPQGNINAEEGARGPVMLALLPEGGPSGLDFDQMEVSDF</sequence>
<comment type="caution">
    <text evidence="4">The sequence shown here is derived from an EMBL/GenBank/DDBJ whole genome shotgun (WGS) entry which is preliminary data.</text>
</comment>
<organism evidence="4 5">
    <name type="scientific">Aristolochia fimbriata</name>
    <name type="common">White veined hardy Dutchman's pipe vine</name>
    <dbReference type="NCBI Taxonomy" id="158543"/>
    <lineage>
        <taxon>Eukaryota</taxon>
        <taxon>Viridiplantae</taxon>
        <taxon>Streptophyta</taxon>
        <taxon>Embryophyta</taxon>
        <taxon>Tracheophyta</taxon>
        <taxon>Spermatophyta</taxon>
        <taxon>Magnoliopsida</taxon>
        <taxon>Magnoliidae</taxon>
        <taxon>Piperales</taxon>
        <taxon>Aristolochiaceae</taxon>
        <taxon>Aristolochia</taxon>
    </lineage>
</organism>
<evidence type="ECO:0008006" key="6">
    <source>
        <dbReference type="Google" id="ProtNLM"/>
    </source>
</evidence>
<gene>
    <name evidence="4" type="ORF">H6P81_013270</name>
</gene>
<evidence type="ECO:0000313" key="4">
    <source>
        <dbReference type="EMBL" id="KAG9447142.1"/>
    </source>
</evidence>
<proteinExistence type="inferred from homology"/>
<evidence type="ECO:0000256" key="1">
    <source>
        <dbReference type="ARBA" id="ARBA00006484"/>
    </source>
</evidence>
<dbReference type="PANTHER" id="PTHR43490">
    <property type="entry name" value="(+)-NEOMENTHOL DEHYDROGENASE"/>
    <property type="match status" value="1"/>
</dbReference>
<dbReference type="PRINTS" id="PR00081">
    <property type="entry name" value="GDHRDH"/>
</dbReference>
<dbReference type="Pfam" id="PF13561">
    <property type="entry name" value="adh_short_C2"/>
    <property type="match status" value="1"/>
</dbReference>
<dbReference type="Proteomes" id="UP000825729">
    <property type="component" value="Unassembled WGS sequence"/>
</dbReference>
<reference evidence="4 5" key="1">
    <citation type="submission" date="2021-07" db="EMBL/GenBank/DDBJ databases">
        <title>The Aristolochia fimbriata genome: insights into angiosperm evolution, floral development and chemical biosynthesis.</title>
        <authorList>
            <person name="Jiao Y."/>
        </authorList>
    </citation>
    <scope>NUCLEOTIDE SEQUENCE [LARGE SCALE GENOMIC DNA]</scope>
    <source>
        <strain evidence="4">IBCAS-2021</strain>
        <tissue evidence="4">Leaf</tissue>
    </source>
</reference>
<keyword evidence="5" id="KW-1185">Reference proteome</keyword>
<evidence type="ECO:0000256" key="3">
    <source>
        <dbReference type="ARBA" id="ARBA00023002"/>
    </source>
</evidence>
<name>A0AAV7EE85_ARIFI</name>
<dbReference type="GO" id="GO:0016020">
    <property type="term" value="C:membrane"/>
    <property type="evidence" value="ECO:0007669"/>
    <property type="project" value="TreeGrafter"/>
</dbReference>
<dbReference type="Gene3D" id="3.40.50.720">
    <property type="entry name" value="NAD(P)-binding Rossmann-like Domain"/>
    <property type="match status" value="1"/>
</dbReference>
<dbReference type="EMBL" id="JAINDJ010000005">
    <property type="protein sequence ID" value="KAG9447142.1"/>
    <property type="molecule type" value="Genomic_DNA"/>
</dbReference>
<dbReference type="GO" id="GO:0016491">
    <property type="term" value="F:oxidoreductase activity"/>
    <property type="evidence" value="ECO:0007669"/>
    <property type="project" value="UniProtKB-KW"/>
</dbReference>
<evidence type="ECO:0000256" key="2">
    <source>
        <dbReference type="ARBA" id="ARBA00022857"/>
    </source>
</evidence>
<dbReference type="InterPro" id="IPR036291">
    <property type="entry name" value="NAD(P)-bd_dom_sf"/>
</dbReference>
<dbReference type="PANTHER" id="PTHR43490:SF73">
    <property type="entry name" value="OS07G0685800 PROTEIN"/>
    <property type="match status" value="1"/>
</dbReference>
<protein>
    <recommendedName>
        <fullName evidence="6">(+)-neomenthol dehydrogenase-like</fullName>
    </recommendedName>
</protein>
<evidence type="ECO:0000313" key="5">
    <source>
        <dbReference type="Proteomes" id="UP000825729"/>
    </source>
</evidence>
<keyword evidence="2" id="KW-0521">NADP</keyword>
<dbReference type="AlphaFoldDB" id="A0AAV7EE85"/>
<keyword evidence="3" id="KW-0560">Oxidoreductase</keyword>